<dbReference type="OrthoDB" id="629393at2"/>
<proteinExistence type="predicted"/>
<evidence type="ECO:0000259" key="1">
    <source>
        <dbReference type="Pfam" id="PF04773"/>
    </source>
</evidence>
<dbReference type="Gene3D" id="3.55.50.30">
    <property type="match status" value="1"/>
</dbReference>
<keyword evidence="4" id="KW-1185">Reference proteome</keyword>
<evidence type="ECO:0000313" key="3">
    <source>
        <dbReference type="EMBL" id="QEC73692.1"/>
    </source>
</evidence>
<protein>
    <submittedName>
        <fullName evidence="3">DUF4974 domain-containing protein</fullName>
    </submittedName>
</protein>
<dbReference type="EMBL" id="CP042434">
    <property type="protein sequence ID" value="QEC73692.1"/>
    <property type="molecule type" value="Genomic_DNA"/>
</dbReference>
<dbReference type="AlphaFoldDB" id="A0A5B8VS19"/>
<evidence type="ECO:0000313" key="4">
    <source>
        <dbReference type="Proteomes" id="UP000321291"/>
    </source>
</evidence>
<dbReference type="Pfam" id="PF16344">
    <property type="entry name" value="FecR_C"/>
    <property type="match status" value="1"/>
</dbReference>
<reference evidence="3 4" key="1">
    <citation type="journal article" date="2017" name="Int. J. Syst. Evol. Microbiol.">
        <title>Arachidicoccus ginsenosidivorans sp. nov., with ginsenoside-converting activity isolated from ginseng cultivating soil.</title>
        <authorList>
            <person name="Siddiqi M.Z."/>
            <person name="Aslam Z."/>
            <person name="Im W.T."/>
        </authorList>
    </citation>
    <scope>NUCLEOTIDE SEQUENCE [LARGE SCALE GENOMIC DNA]</scope>
    <source>
        <strain evidence="3 4">Gsoil 809</strain>
    </source>
</reference>
<dbReference type="Gene3D" id="2.60.120.1440">
    <property type="match status" value="1"/>
</dbReference>
<gene>
    <name evidence="3" type="ORF">FSB73_20515</name>
</gene>
<accession>A0A5B8VS19</accession>
<dbReference type="Proteomes" id="UP000321291">
    <property type="component" value="Chromosome"/>
</dbReference>
<dbReference type="RefSeq" id="WP_146786573.1">
    <property type="nucleotide sequence ID" value="NZ_CP042434.1"/>
</dbReference>
<dbReference type="PANTHER" id="PTHR30273:SF2">
    <property type="entry name" value="PROTEIN FECR"/>
    <property type="match status" value="1"/>
</dbReference>
<dbReference type="InterPro" id="IPR006860">
    <property type="entry name" value="FecR"/>
</dbReference>
<feature type="domain" description="Protein FecR C-terminal" evidence="2">
    <location>
        <begin position="206"/>
        <end position="272"/>
    </location>
</feature>
<dbReference type="GO" id="GO:0016989">
    <property type="term" value="F:sigma factor antagonist activity"/>
    <property type="evidence" value="ECO:0007669"/>
    <property type="project" value="TreeGrafter"/>
</dbReference>
<dbReference type="KEGG" id="agi:FSB73_20515"/>
<dbReference type="InterPro" id="IPR012373">
    <property type="entry name" value="Ferrdict_sens_TM"/>
</dbReference>
<dbReference type="PANTHER" id="PTHR30273">
    <property type="entry name" value="PERIPLASMIC SIGNAL SENSOR AND SIGMA FACTOR ACTIVATOR FECR-RELATED"/>
    <property type="match status" value="1"/>
</dbReference>
<dbReference type="Pfam" id="PF04773">
    <property type="entry name" value="FecR"/>
    <property type="match status" value="1"/>
</dbReference>
<organism evidence="3 4">
    <name type="scientific">Arachidicoccus ginsenosidivorans</name>
    <dbReference type="NCBI Taxonomy" id="496057"/>
    <lineage>
        <taxon>Bacteria</taxon>
        <taxon>Pseudomonadati</taxon>
        <taxon>Bacteroidota</taxon>
        <taxon>Chitinophagia</taxon>
        <taxon>Chitinophagales</taxon>
        <taxon>Chitinophagaceae</taxon>
        <taxon>Arachidicoccus</taxon>
    </lineage>
</organism>
<dbReference type="InterPro" id="IPR032508">
    <property type="entry name" value="FecR_C"/>
</dbReference>
<feature type="domain" description="FecR protein" evidence="1">
    <location>
        <begin position="69"/>
        <end position="164"/>
    </location>
</feature>
<sequence>MVKAPVVILPGENIAPGQSGATLHLANGKAIPLDNLQNGLVAEQNGVKILKDKNGVTYVGKANAPLYNDITTGRGQQWQLTLPDGTKVWLNAVSSIHYPLAFSGQQRMVSITGEAYFEVVHNAKQPFTVKAGNTVIEDIGTAFNINAYADEPFIKTTLVHGSVKVSTEKNSSLLKPGQQAATSAANKIKVIKVNTENITGWMNGALNFDNEDLGEVMKKVARWYDIDVTYAGKIPKRTFAGSISRKMNLSEFLKLLEFENVDFKLDGKKITILP</sequence>
<evidence type="ECO:0000259" key="2">
    <source>
        <dbReference type="Pfam" id="PF16344"/>
    </source>
</evidence>
<name>A0A5B8VS19_9BACT</name>